<feature type="compositionally biased region" description="Low complexity" evidence="1">
    <location>
        <begin position="49"/>
        <end position="59"/>
    </location>
</feature>
<keyword evidence="4" id="KW-1185">Reference proteome</keyword>
<gene>
    <name evidence="3" type="ORF">K7C98_24785</name>
</gene>
<dbReference type="InterPro" id="IPR011044">
    <property type="entry name" value="Quino_amine_DH_bsu"/>
</dbReference>
<dbReference type="Proteomes" id="UP001139031">
    <property type="component" value="Unassembled WGS sequence"/>
</dbReference>
<keyword evidence="2" id="KW-0732">Signal</keyword>
<evidence type="ECO:0008006" key="5">
    <source>
        <dbReference type="Google" id="ProtNLM"/>
    </source>
</evidence>
<dbReference type="PROSITE" id="PS51257">
    <property type="entry name" value="PROKAR_LIPOPROTEIN"/>
    <property type="match status" value="1"/>
</dbReference>
<dbReference type="RefSeq" id="WP_224194227.1">
    <property type="nucleotide sequence ID" value="NZ_JAIRAU010000031.1"/>
</dbReference>
<feature type="compositionally biased region" description="Low complexity" evidence="1">
    <location>
        <begin position="85"/>
        <end position="96"/>
    </location>
</feature>
<reference evidence="3" key="1">
    <citation type="submission" date="2021-08" db="EMBL/GenBank/DDBJ databases">
        <authorList>
            <person name="Stevens D.C."/>
        </authorList>
    </citation>
    <scope>NUCLEOTIDE SEQUENCE</scope>
    <source>
        <strain evidence="3">DSM 53165</strain>
    </source>
</reference>
<comment type="caution">
    <text evidence="3">The sequence shown here is derived from an EMBL/GenBank/DDBJ whole genome shotgun (WGS) entry which is preliminary data.</text>
</comment>
<accession>A0ABS7TWR2</accession>
<feature type="chain" id="PRO_5045718927" description="Lipoprotein" evidence="2">
    <location>
        <begin position="20"/>
        <end position="448"/>
    </location>
</feature>
<protein>
    <recommendedName>
        <fullName evidence="5">Lipoprotein</fullName>
    </recommendedName>
</protein>
<feature type="compositionally biased region" description="Low complexity" evidence="1">
    <location>
        <begin position="67"/>
        <end position="77"/>
    </location>
</feature>
<sequence length="448" mass="46009">MTRAKALSALHILPLAAVAACGDPQLQCGPGTHAQGSFCLPDGPEPGSTTTIEDTTFDPTGGGPGGWTTADPDPTTGSSVSDGPTTNSSDSSVSTTEGGCVPLECGVDVACGSVGDGCGGQLECGPCEEGTIDGIRPVRMIADRSRGRLYVTVRSDSPMHPNELVVIDPATASIVDSVFVGSDPSTMALSDDHTTLWISLEGSLQIRRVDLTTASPTPGAQHGLPPGDFDPAVAGPMVVLPGTTDSVAVSLHNYNYSPSFEGVAVLDDGVPRATKTSGHTGASRLTGGPSGWLFGYNNLHTGFGFYAIKVEAGGPTQTEHEGLVSGFYTDIVYADGRVYATSGDVVDVSNPAAPAKSGVFPFAGAVLPRLDQGRVLMLTPPDFDNNVSVLRDLDPVTFTQKQEVPLAALTADYIDDFVAPDDATLAIIAGEGFGEPPVVQIFANPFAG</sequence>
<evidence type="ECO:0000256" key="1">
    <source>
        <dbReference type="SAM" id="MobiDB-lite"/>
    </source>
</evidence>
<dbReference type="EMBL" id="JAIRAU010000031">
    <property type="protein sequence ID" value="MBZ5712471.1"/>
    <property type="molecule type" value="Genomic_DNA"/>
</dbReference>
<organism evidence="3 4">
    <name type="scientific">Nannocystis pusilla</name>
    <dbReference type="NCBI Taxonomy" id="889268"/>
    <lineage>
        <taxon>Bacteria</taxon>
        <taxon>Pseudomonadati</taxon>
        <taxon>Myxococcota</taxon>
        <taxon>Polyangia</taxon>
        <taxon>Nannocystales</taxon>
        <taxon>Nannocystaceae</taxon>
        <taxon>Nannocystis</taxon>
    </lineage>
</organism>
<dbReference type="Gene3D" id="2.130.10.10">
    <property type="entry name" value="YVTN repeat-like/Quinoprotein amine dehydrogenase"/>
    <property type="match status" value="1"/>
</dbReference>
<evidence type="ECO:0000313" key="4">
    <source>
        <dbReference type="Proteomes" id="UP001139031"/>
    </source>
</evidence>
<name>A0ABS7TWR2_9BACT</name>
<feature type="region of interest" description="Disordered" evidence="1">
    <location>
        <begin position="37"/>
        <end position="97"/>
    </location>
</feature>
<dbReference type="InterPro" id="IPR015943">
    <property type="entry name" value="WD40/YVTN_repeat-like_dom_sf"/>
</dbReference>
<evidence type="ECO:0000256" key="2">
    <source>
        <dbReference type="SAM" id="SignalP"/>
    </source>
</evidence>
<proteinExistence type="predicted"/>
<dbReference type="SUPFAM" id="SSF50969">
    <property type="entry name" value="YVTN repeat-like/Quinoprotein amine dehydrogenase"/>
    <property type="match status" value="1"/>
</dbReference>
<evidence type="ECO:0000313" key="3">
    <source>
        <dbReference type="EMBL" id="MBZ5712471.1"/>
    </source>
</evidence>
<feature type="signal peptide" evidence="2">
    <location>
        <begin position="1"/>
        <end position="19"/>
    </location>
</feature>